<gene>
    <name evidence="1" type="ORF">PHMEG_00016343</name>
</gene>
<accession>A0A225W162</accession>
<dbReference type="EMBL" id="NBNE01002343">
    <property type="protein sequence ID" value="OWZ10757.1"/>
    <property type="molecule type" value="Genomic_DNA"/>
</dbReference>
<dbReference type="Proteomes" id="UP000198211">
    <property type="component" value="Unassembled WGS sequence"/>
</dbReference>
<evidence type="ECO:0000313" key="1">
    <source>
        <dbReference type="EMBL" id="OWZ10757.1"/>
    </source>
</evidence>
<dbReference type="STRING" id="4795.A0A225W162"/>
<dbReference type="PANTHER" id="PTHR37066">
    <property type="entry name" value="HELICASE-ASSOCIATED"/>
    <property type="match status" value="1"/>
</dbReference>
<dbReference type="OrthoDB" id="114972at2759"/>
<name>A0A225W162_9STRA</name>
<sequence length="89" mass="10033">MLGGLKSYKGANGHLLIPQALTVPFGDASYPQGLRGYRLEAGFCYIVHERDWTEKILPSLQTYHQKFGHCIVKHDFEVPNAHPWPEKAG</sequence>
<keyword evidence="2" id="KW-1185">Reference proteome</keyword>
<comment type="caution">
    <text evidence="1">The sequence shown here is derived from an EMBL/GenBank/DDBJ whole genome shotgun (WGS) entry which is preliminary data.</text>
</comment>
<proteinExistence type="predicted"/>
<protein>
    <submittedName>
        <fullName evidence="1">Uncharacterized protein</fullName>
    </submittedName>
</protein>
<evidence type="ECO:0000313" key="2">
    <source>
        <dbReference type="Proteomes" id="UP000198211"/>
    </source>
</evidence>
<dbReference type="AlphaFoldDB" id="A0A225W162"/>
<reference evidence="2" key="1">
    <citation type="submission" date="2017-03" db="EMBL/GenBank/DDBJ databases">
        <title>Phytopthora megakarya and P. palmivora, two closely related causual agents of cacao black pod achieved similar genome size and gene model numbers by different mechanisms.</title>
        <authorList>
            <person name="Ali S."/>
            <person name="Shao J."/>
            <person name="Larry D.J."/>
            <person name="Kronmiller B."/>
            <person name="Shen D."/>
            <person name="Strem M.D."/>
            <person name="Melnick R.L."/>
            <person name="Guiltinan M.J."/>
            <person name="Tyler B.M."/>
            <person name="Meinhardt L.W."/>
            <person name="Bailey B.A."/>
        </authorList>
    </citation>
    <scope>NUCLEOTIDE SEQUENCE [LARGE SCALE GENOMIC DNA]</scope>
    <source>
        <strain evidence="2">zdho120</strain>
    </source>
</reference>
<dbReference type="PANTHER" id="PTHR37066:SF1">
    <property type="entry name" value="LNS2_PITP DOMAIN-CONTAINING PROTEIN"/>
    <property type="match status" value="1"/>
</dbReference>
<organism evidence="1 2">
    <name type="scientific">Phytophthora megakarya</name>
    <dbReference type="NCBI Taxonomy" id="4795"/>
    <lineage>
        <taxon>Eukaryota</taxon>
        <taxon>Sar</taxon>
        <taxon>Stramenopiles</taxon>
        <taxon>Oomycota</taxon>
        <taxon>Peronosporomycetes</taxon>
        <taxon>Peronosporales</taxon>
        <taxon>Peronosporaceae</taxon>
        <taxon>Phytophthora</taxon>
    </lineage>
</organism>